<comment type="caution">
    <text evidence="6">The sequence shown here is derived from an EMBL/GenBank/DDBJ whole genome shotgun (WGS) entry which is preliminary data.</text>
</comment>
<evidence type="ECO:0000313" key="7">
    <source>
        <dbReference type="Proteomes" id="UP001259982"/>
    </source>
</evidence>
<dbReference type="SUPFAM" id="SSF53187">
    <property type="entry name" value="Zn-dependent exopeptidases"/>
    <property type="match status" value="1"/>
</dbReference>
<feature type="chain" id="PRO_5046471712" evidence="4">
    <location>
        <begin position="31"/>
        <end position="339"/>
    </location>
</feature>
<dbReference type="RefSeq" id="WP_311658889.1">
    <property type="nucleotide sequence ID" value="NZ_JAVRHY010000007.1"/>
</dbReference>
<dbReference type="PANTHER" id="PTHR11705:SF119">
    <property type="entry name" value="OS02G0119300 PROTEIN"/>
    <property type="match status" value="1"/>
</dbReference>
<gene>
    <name evidence="6" type="ORF">RM531_09505</name>
</gene>
<feature type="signal peptide" evidence="4">
    <location>
        <begin position="1"/>
        <end position="30"/>
    </location>
</feature>
<organism evidence="6 7">
    <name type="scientific">Spectribacter acetivorans</name>
    <dbReference type="NCBI Taxonomy" id="3075603"/>
    <lineage>
        <taxon>Bacteria</taxon>
        <taxon>Pseudomonadati</taxon>
        <taxon>Pseudomonadota</taxon>
        <taxon>Gammaproteobacteria</taxon>
        <taxon>Salinisphaerales</taxon>
        <taxon>Salinisphaeraceae</taxon>
        <taxon>Spectribacter</taxon>
    </lineage>
</organism>
<evidence type="ECO:0000259" key="5">
    <source>
        <dbReference type="PROSITE" id="PS52035"/>
    </source>
</evidence>
<dbReference type="Proteomes" id="UP001259982">
    <property type="component" value="Unassembled WGS sequence"/>
</dbReference>
<evidence type="ECO:0000256" key="2">
    <source>
        <dbReference type="ARBA" id="ARBA00005988"/>
    </source>
</evidence>
<dbReference type="GO" id="GO:0004180">
    <property type="term" value="F:carboxypeptidase activity"/>
    <property type="evidence" value="ECO:0007669"/>
    <property type="project" value="UniProtKB-KW"/>
</dbReference>
<protein>
    <submittedName>
        <fullName evidence="6">M14 family zinc carboxypeptidase</fullName>
    </submittedName>
</protein>
<dbReference type="Gene3D" id="3.40.630.10">
    <property type="entry name" value="Zn peptidases"/>
    <property type="match status" value="1"/>
</dbReference>
<dbReference type="PROSITE" id="PS51257">
    <property type="entry name" value="PROKAR_LIPOPROTEIN"/>
    <property type="match status" value="1"/>
</dbReference>
<comment type="similarity">
    <text evidence="2 3">Belongs to the peptidase M14 family.</text>
</comment>
<evidence type="ECO:0000256" key="3">
    <source>
        <dbReference type="PROSITE-ProRule" id="PRU01379"/>
    </source>
</evidence>
<dbReference type="EMBL" id="JAVRHY010000007">
    <property type="protein sequence ID" value="MDT0618712.1"/>
    <property type="molecule type" value="Genomic_DNA"/>
</dbReference>
<evidence type="ECO:0000256" key="4">
    <source>
        <dbReference type="SAM" id="SignalP"/>
    </source>
</evidence>
<evidence type="ECO:0000256" key="1">
    <source>
        <dbReference type="ARBA" id="ARBA00001947"/>
    </source>
</evidence>
<keyword evidence="4" id="KW-0732">Signal</keyword>
<keyword evidence="6" id="KW-0378">Hydrolase</keyword>
<dbReference type="Pfam" id="PF00246">
    <property type="entry name" value="Peptidase_M14"/>
    <property type="match status" value="1"/>
</dbReference>
<comment type="caution">
    <text evidence="3">Lacks conserved residue(s) required for the propagation of feature annotation.</text>
</comment>
<keyword evidence="6" id="KW-0121">Carboxypeptidase</keyword>
<name>A0ABU3B8B4_9GAMM</name>
<sequence length="339" mass="37081">MSSLRRNGGHRAAALLCAILLALSACSRDAAFERQAPDVSVPETPPVTLPHEGSELAFAEAYPDPESVTADAAAALDDWCTALADRLHSVSKADCASGFELTGHESVHGRPITVRPVPASEQTPRGRVLLIGGTHGDELTSVSLVFQWLSWLEAAGSAYHWRIIPAMNPDGLFARPARRVNANGVDLNRNLPTPGWETASRDYWRDTGRSERRFPGDAAASEPETRWLVDEIEHYRPDVIVTLHAPYGVLDYDGEPAPPPRLGPLELNRLGVFPGSLGNYGARYLDIPVVTVELTHATRMPAADQARAMWRDLTRWLDSSIAPHVRQAQRRRDERASGG</sequence>
<keyword evidence="6" id="KW-0645">Protease</keyword>
<accession>A0ABU3B8B4</accession>
<feature type="domain" description="Peptidase M14" evidence="5">
    <location>
        <begin position="62"/>
        <end position="339"/>
    </location>
</feature>
<dbReference type="InterPro" id="IPR000834">
    <property type="entry name" value="Peptidase_M14"/>
</dbReference>
<comment type="cofactor">
    <cofactor evidence="1">
        <name>Zn(2+)</name>
        <dbReference type="ChEBI" id="CHEBI:29105"/>
    </cofactor>
</comment>
<dbReference type="PROSITE" id="PS52035">
    <property type="entry name" value="PEPTIDASE_M14"/>
    <property type="match status" value="1"/>
</dbReference>
<evidence type="ECO:0000313" key="6">
    <source>
        <dbReference type="EMBL" id="MDT0618712.1"/>
    </source>
</evidence>
<reference evidence="6 7" key="1">
    <citation type="submission" date="2023-09" db="EMBL/GenBank/DDBJ databases">
        <authorList>
            <person name="Rey-Velasco X."/>
        </authorList>
    </citation>
    <scope>NUCLEOTIDE SEQUENCE [LARGE SCALE GENOMIC DNA]</scope>
    <source>
        <strain evidence="6 7">P385</strain>
    </source>
</reference>
<proteinExistence type="inferred from homology"/>
<keyword evidence="7" id="KW-1185">Reference proteome</keyword>
<dbReference type="PANTHER" id="PTHR11705">
    <property type="entry name" value="PROTEASE FAMILY M14 CARBOXYPEPTIDASE A,B"/>
    <property type="match status" value="1"/>
</dbReference>
<dbReference type="SMART" id="SM00631">
    <property type="entry name" value="Zn_pept"/>
    <property type="match status" value="1"/>
</dbReference>